<keyword evidence="8" id="KW-0449">Lipoprotein</keyword>
<evidence type="ECO:0000313" key="14">
    <source>
        <dbReference type="Ensembl" id="ENSPNAP00000059093.1"/>
    </source>
</evidence>
<keyword evidence="12" id="KW-0812">Transmembrane</keyword>
<keyword evidence="3" id="KW-0336">GPI-anchor</keyword>
<evidence type="ECO:0000256" key="5">
    <source>
        <dbReference type="ARBA" id="ARBA00023136"/>
    </source>
</evidence>
<dbReference type="InterPro" id="IPR056949">
    <property type="entry name" value="CD59"/>
</dbReference>
<evidence type="ECO:0000256" key="3">
    <source>
        <dbReference type="ARBA" id="ARBA00022622"/>
    </source>
</evidence>
<comment type="subcellular location">
    <subcellularLocation>
        <location evidence="1">Membrane</location>
        <topology evidence="1">Lipid-anchor</topology>
        <topology evidence="1">GPI-anchor</topology>
    </subcellularLocation>
</comment>
<comment type="subunit">
    <text evidence="2">Interacts with T-cell surface antigen CD2.</text>
</comment>
<reference evidence="14 15" key="1">
    <citation type="submission" date="2020-10" db="EMBL/GenBank/DDBJ databases">
        <title>Pygocentrus nattereri (red-bellied piranha) genome, fPygNat1, primary haplotype.</title>
        <authorList>
            <person name="Myers G."/>
            <person name="Meyer A."/>
            <person name="Karagic N."/>
            <person name="Pippel M."/>
            <person name="Winkler S."/>
            <person name="Tracey A."/>
            <person name="Wood J."/>
            <person name="Formenti G."/>
            <person name="Howe K."/>
            <person name="Fedrigo O."/>
            <person name="Jarvis E.D."/>
        </authorList>
    </citation>
    <scope>NUCLEOTIDE SEQUENCE [LARGE SCALE GENOMIC DNA]</scope>
</reference>
<keyword evidence="5 12" id="KW-0472">Membrane</keyword>
<evidence type="ECO:0000259" key="13">
    <source>
        <dbReference type="SMART" id="SM00134"/>
    </source>
</evidence>
<evidence type="ECO:0000256" key="8">
    <source>
        <dbReference type="ARBA" id="ARBA00023288"/>
    </source>
</evidence>
<dbReference type="GO" id="GO:0098552">
    <property type="term" value="C:side of membrane"/>
    <property type="evidence" value="ECO:0007669"/>
    <property type="project" value="UniProtKB-KW"/>
</dbReference>
<sequence>MISFSFLFLKSTCCKMKTFMGASLVFCMALLGLGSALKCYTCQGSIGSCTKTQDCTEPKNSCLMLKAKGGETYQQCIKYSDCDFKVLSPMFPQDSSFTFKCCNSDLCNGASTTSSSVPGLLVSFAVWWWCVVVYLVVML</sequence>
<evidence type="ECO:0000256" key="11">
    <source>
        <dbReference type="ARBA" id="ARBA00031867"/>
    </source>
</evidence>
<dbReference type="InterPro" id="IPR016054">
    <property type="entry name" value="LY6_UPA_recep-like"/>
</dbReference>
<evidence type="ECO:0000256" key="7">
    <source>
        <dbReference type="ARBA" id="ARBA00023180"/>
    </source>
</evidence>
<dbReference type="CDD" id="cd23554">
    <property type="entry name" value="TFP_LU_ECD_CD59"/>
    <property type="match status" value="1"/>
</dbReference>
<evidence type="ECO:0000256" key="12">
    <source>
        <dbReference type="SAM" id="Phobius"/>
    </source>
</evidence>
<evidence type="ECO:0000313" key="15">
    <source>
        <dbReference type="Proteomes" id="UP001501920"/>
    </source>
</evidence>
<organism evidence="14 15">
    <name type="scientific">Pygocentrus nattereri</name>
    <name type="common">Red-bellied piranha</name>
    <dbReference type="NCBI Taxonomy" id="42514"/>
    <lineage>
        <taxon>Eukaryota</taxon>
        <taxon>Metazoa</taxon>
        <taxon>Chordata</taxon>
        <taxon>Craniata</taxon>
        <taxon>Vertebrata</taxon>
        <taxon>Euteleostomi</taxon>
        <taxon>Actinopterygii</taxon>
        <taxon>Neopterygii</taxon>
        <taxon>Teleostei</taxon>
        <taxon>Ostariophysi</taxon>
        <taxon>Characiformes</taxon>
        <taxon>Characoidei</taxon>
        <taxon>Pygocentrus</taxon>
    </lineage>
</organism>
<evidence type="ECO:0000256" key="10">
    <source>
        <dbReference type="ARBA" id="ARBA00031590"/>
    </source>
</evidence>
<dbReference type="RefSeq" id="XP_017579459.2">
    <property type="nucleotide sequence ID" value="XM_017723970.2"/>
</dbReference>
<dbReference type="GeneTree" id="ENSGT00940000153571"/>
<name>A0AAR2K452_PYGNA</name>
<evidence type="ECO:0000256" key="6">
    <source>
        <dbReference type="ARBA" id="ARBA00023157"/>
    </source>
</evidence>
<accession>A0AAR2K452</accession>
<keyword evidence="15" id="KW-1185">Reference proteome</keyword>
<reference evidence="14" key="3">
    <citation type="submission" date="2025-09" db="UniProtKB">
        <authorList>
            <consortium name="Ensembl"/>
        </authorList>
    </citation>
    <scope>IDENTIFICATION</scope>
</reference>
<dbReference type="SUPFAM" id="SSF57302">
    <property type="entry name" value="Snake toxin-like"/>
    <property type="match status" value="1"/>
</dbReference>
<dbReference type="GeneID" id="108443362"/>
<dbReference type="Ensembl" id="ENSPNAT00000053316.1">
    <property type="protein sequence ID" value="ENSPNAP00000059093.1"/>
    <property type="gene ID" value="ENSPNAG00000024996.2"/>
</dbReference>
<keyword evidence="12" id="KW-1133">Transmembrane helix</keyword>
<reference evidence="14" key="2">
    <citation type="submission" date="2025-08" db="UniProtKB">
        <authorList>
            <consortium name="Ensembl"/>
        </authorList>
    </citation>
    <scope>IDENTIFICATION</scope>
</reference>
<feature type="transmembrane region" description="Helical" evidence="12">
    <location>
        <begin position="117"/>
        <end position="137"/>
    </location>
</feature>
<keyword evidence="4" id="KW-0732">Signal</keyword>
<evidence type="ECO:0000256" key="9">
    <source>
        <dbReference type="ARBA" id="ARBA00029920"/>
    </source>
</evidence>
<feature type="domain" description="UPAR/Ly6" evidence="13">
    <location>
        <begin position="37"/>
        <end position="116"/>
    </location>
</feature>
<dbReference type="AlphaFoldDB" id="A0AAR2K452"/>
<dbReference type="Gene3D" id="2.10.60.10">
    <property type="entry name" value="CD59"/>
    <property type="match status" value="1"/>
</dbReference>
<dbReference type="SMART" id="SM00134">
    <property type="entry name" value="LU"/>
    <property type="match status" value="1"/>
</dbReference>
<evidence type="ECO:0000256" key="4">
    <source>
        <dbReference type="ARBA" id="ARBA00022729"/>
    </source>
</evidence>
<dbReference type="InterPro" id="IPR045860">
    <property type="entry name" value="Snake_toxin-like_sf"/>
</dbReference>
<proteinExistence type="predicted"/>
<dbReference type="Pfam" id="PF25152">
    <property type="entry name" value="CD59"/>
    <property type="match status" value="1"/>
</dbReference>
<evidence type="ECO:0000256" key="1">
    <source>
        <dbReference type="ARBA" id="ARBA00004589"/>
    </source>
</evidence>
<keyword evidence="6" id="KW-1015">Disulfide bond</keyword>
<dbReference type="Proteomes" id="UP001501920">
    <property type="component" value="Chromosome 25"/>
</dbReference>
<evidence type="ECO:0000256" key="2">
    <source>
        <dbReference type="ARBA" id="ARBA00011481"/>
    </source>
</evidence>
<protein>
    <recommendedName>
        <fullName evidence="10">MAC-inhibitory protein</fullName>
    </recommendedName>
    <alternativeName>
        <fullName evidence="11">Membrane attack complex inhibition factor</fullName>
    </alternativeName>
    <alternativeName>
        <fullName evidence="9">Protectin</fullName>
    </alternativeName>
</protein>
<keyword evidence="7" id="KW-0325">Glycoprotein</keyword>